<organism evidence="2">
    <name type="scientific">Salmonella enterica I</name>
    <dbReference type="NCBI Taxonomy" id="59201"/>
    <lineage>
        <taxon>Bacteria</taxon>
        <taxon>Pseudomonadati</taxon>
        <taxon>Pseudomonadota</taxon>
        <taxon>Gammaproteobacteria</taxon>
        <taxon>Enterobacterales</taxon>
        <taxon>Enterobacteriaceae</taxon>
        <taxon>Salmonella</taxon>
    </lineage>
</organism>
<feature type="transmembrane region" description="Helical" evidence="1">
    <location>
        <begin position="410"/>
        <end position="429"/>
    </location>
</feature>
<reference evidence="2" key="2">
    <citation type="submission" date="2018-07" db="EMBL/GenBank/DDBJ databases">
        <authorList>
            <consortium name="GenomeTrakr network: Whole genome sequencing for foodborne pathogen traceback"/>
        </authorList>
    </citation>
    <scope>NUCLEOTIDE SEQUENCE</scope>
    <source>
        <strain evidence="2">MDH-2013-00175</strain>
    </source>
</reference>
<dbReference type="EMBL" id="CP077699">
    <property type="protein sequence ID" value="QXR57974.1"/>
    <property type="molecule type" value="Genomic_DNA"/>
</dbReference>
<evidence type="ECO:0008006" key="4">
    <source>
        <dbReference type="Google" id="ProtNLM"/>
    </source>
</evidence>
<feature type="transmembrane region" description="Helical" evidence="1">
    <location>
        <begin position="380"/>
        <end position="398"/>
    </location>
</feature>
<feature type="transmembrane region" description="Helical" evidence="1">
    <location>
        <begin position="97"/>
        <end position="115"/>
    </location>
</feature>
<protein>
    <recommendedName>
        <fullName evidence="4">Glycosyltransferase RgtA/B/C/D-like domain-containing protein</fullName>
    </recommendedName>
</protein>
<reference evidence="3" key="3">
    <citation type="submission" date="2021-05" db="EMBL/GenBank/DDBJ databases">
        <title>Whole genome sequencing of cultured pathogen.</title>
        <authorList>
            <person name="Hoffmann M."/>
            <person name="Balkey M."/>
            <person name="Luo Y."/>
        </authorList>
    </citation>
    <scope>NUCLEOTIDE SEQUENCE</scope>
    <source>
        <strain evidence="3">CFSAN058591</strain>
    </source>
</reference>
<reference evidence="3" key="1">
    <citation type="submission" date="2018-04" db="EMBL/GenBank/DDBJ databases">
        <authorList>
            <person name="Bell R."/>
        </authorList>
    </citation>
    <scope>NUCLEOTIDE SEQUENCE</scope>
    <source>
        <strain evidence="3">CFSAN058591</strain>
    </source>
</reference>
<evidence type="ECO:0000313" key="2">
    <source>
        <dbReference type="EMBL" id="EBP4058866.1"/>
    </source>
</evidence>
<dbReference type="AlphaFoldDB" id="A0A3V9AKQ4"/>
<evidence type="ECO:0000313" key="3">
    <source>
        <dbReference type="EMBL" id="QXR57974.1"/>
    </source>
</evidence>
<evidence type="ECO:0000256" key="1">
    <source>
        <dbReference type="SAM" id="Phobius"/>
    </source>
</evidence>
<dbReference type="RefSeq" id="WP_023207758.1">
    <property type="nucleotide sequence ID" value="NZ_CP077699.1"/>
</dbReference>
<name>A0A3V9AKQ4_SALET</name>
<keyword evidence="1" id="KW-0472">Membrane</keyword>
<keyword evidence="1" id="KW-1133">Transmembrane helix</keyword>
<feature type="transmembrane region" description="Helical" evidence="1">
    <location>
        <begin position="206"/>
        <end position="226"/>
    </location>
</feature>
<accession>A0A3V9AKQ4</accession>
<feature type="transmembrane region" description="Helical" evidence="1">
    <location>
        <begin position="121"/>
        <end position="139"/>
    </location>
</feature>
<sequence length="443" mass="51168">MNKVIKISLYISFVLIICALSKNIMMLNTSDFGRAIKPLIEDIPAFTYDLPLLYKLKSPIGSINSYDYISSYSYILYAYVLLISLFTEYLDARLLSLLLKVIYIYSLYAIFASYIKTERYVSLFAFFILAFLMCSSSTLSMFTSFYQEQIIIICLPFLVYSLTCKNNKSILLLFASLLIISTAKSQFILSPLIVYSYYIFFDRRKLIIKSVICGVCLLASIFAISYSKGAVELNKYHATYFGTYLYMKNNGHKVPSYVDDKCIGLDAWGNKFDISFGAVPTEVGTKCFESHNNEKFSNALYLLVSKPSTIFKLPFDDSVMAQYKENYFHVYKKLHIIYGASNILTMITNIKDHIFKNIRFTALLLFFISSIFIKNNKIKASLFVISLFGMSQFYVSFFGEGYRDLSKHLFGMYFSFDLCLYITLVFLMYKITQRNQENSNVKY</sequence>
<feature type="transmembrane region" description="Helical" evidence="1">
    <location>
        <begin position="169"/>
        <end position="194"/>
    </location>
</feature>
<keyword evidence="1" id="KW-0812">Transmembrane</keyword>
<feature type="transmembrane region" description="Helical" evidence="1">
    <location>
        <begin position="7"/>
        <end position="25"/>
    </location>
</feature>
<feature type="transmembrane region" description="Helical" evidence="1">
    <location>
        <begin position="72"/>
        <end position="90"/>
    </location>
</feature>
<gene>
    <name evidence="3" type="ORF">DAY16_016860</name>
    <name evidence="2" type="ORF">Z599_14085</name>
</gene>
<proteinExistence type="predicted"/>
<dbReference type="EMBL" id="AAGLQK010000015">
    <property type="protein sequence ID" value="EBP4058866.1"/>
    <property type="molecule type" value="Genomic_DNA"/>
</dbReference>